<dbReference type="Gene3D" id="3.30.160.60">
    <property type="entry name" value="Classic Zinc Finger"/>
    <property type="match status" value="1"/>
</dbReference>
<dbReference type="PANTHER" id="PTHR26374:SF456">
    <property type="entry name" value="ZINC FINGER PROTEIN ZAT5-LIKE"/>
    <property type="match status" value="1"/>
</dbReference>
<keyword evidence="14" id="KW-1185">Reference proteome</keyword>
<dbReference type="Gramene" id="OIV92172">
    <property type="protein sequence ID" value="OIV92172"/>
    <property type="gene ID" value="TanjilG_30813"/>
</dbReference>
<evidence type="ECO:0000256" key="9">
    <source>
        <dbReference type="PROSITE-ProRule" id="PRU00042"/>
    </source>
</evidence>
<evidence type="ECO:0000256" key="5">
    <source>
        <dbReference type="ARBA" id="ARBA00022833"/>
    </source>
</evidence>
<dbReference type="EMBL" id="CM007379">
    <property type="protein sequence ID" value="OIV92172.1"/>
    <property type="molecule type" value="Genomic_DNA"/>
</dbReference>
<feature type="compositionally biased region" description="Basic and acidic residues" evidence="10">
    <location>
        <begin position="1"/>
        <end position="14"/>
    </location>
</feature>
<keyword evidence="6" id="KW-0805">Transcription regulation</keyword>
<evidence type="ECO:0000313" key="12">
    <source>
        <dbReference type="EMBL" id="AMK47990.1"/>
    </source>
</evidence>
<reference evidence="13 14" key="2">
    <citation type="journal article" date="2017" name="Plant Biotechnol. J.">
        <title>A comprehensive draft genome sequence for lupin (Lupinus angustifolius), an emerging health food: insights into plant-microbe interactions and legume evolution.</title>
        <authorList>
            <person name="Hane J.K."/>
            <person name="Ming Y."/>
            <person name="Kamphuis L.G."/>
            <person name="Nelson M.N."/>
            <person name="Garg G."/>
            <person name="Atkins C.A."/>
            <person name="Bayer P.E."/>
            <person name="Bravo A."/>
            <person name="Bringans S."/>
            <person name="Cannon S."/>
            <person name="Edwards D."/>
            <person name="Foley R."/>
            <person name="Gao L.L."/>
            <person name="Harrison M.J."/>
            <person name="Huang W."/>
            <person name="Hurgobin B."/>
            <person name="Li S."/>
            <person name="Liu C.W."/>
            <person name="McGrath A."/>
            <person name="Morahan G."/>
            <person name="Murray J."/>
            <person name="Weller J."/>
            <person name="Jian J."/>
            <person name="Singh K.B."/>
        </authorList>
    </citation>
    <scope>NUCLEOTIDE SEQUENCE [LARGE SCALE GENOMIC DNA]</scope>
    <source>
        <strain evidence="14">cv. Tanjil</strain>
        <tissue evidence="13">Whole plant</tissue>
    </source>
</reference>
<dbReference type="EMBL" id="KU678220">
    <property type="protein sequence ID" value="AMK47990.1"/>
    <property type="molecule type" value="Genomic_DNA"/>
</dbReference>
<dbReference type="KEGG" id="lang:109334069"/>
<protein>
    <submittedName>
        <fullName evidence="12">Putative zinc finger protein</fullName>
    </submittedName>
</protein>
<evidence type="ECO:0000256" key="8">
    <source>
        <dbReference type="ARBA" id="ARBA00023242"/>
    </source>
</evidence>
<dbReference type="GO" id="GO:0008270">
    <property type="term" value="F:zinc ion binding"/>
    <property type="evidence" value="ECO:0007669"/>
    <property type="project" value="UniProtKB-KW"/>
</dbReference>
<gene>
    <name evidence="13" type="ORF">TanjilG_30813</name>
</gene>
<evidence type="ECO:0000259" key="11">
    <source>
        <dbReference type="PROSITE" id="PS50157"/>
    </source>
</evidence>
<dbReference type="Pfam" id="PF13912">
    <property type="entry name" value="zf-C2H2_6"/>
    <property type="match status" value="2"/>
</dbReference>
<dbReference type="PANTHER" id="PTHR26374">
    <property type="entry name" value="ZINC FINGER PROTEIN ZAT5"/>
    <property type="match status" value="1"/>
</dbReference>
<accession>A0A182BFB9</accession>
<dbReference type="STRING" id="3871.A0A182BFB9"/>
<evidence type="ECO:0000256" key="1">
    <source>
        <dbReference type="ARBA" id="ARBA00004123"/>
    </source>
</evidence>
<comment type="subcellular location">
    <subcellularLocation>
        <location evidence="1">Nucleus</location>
    </subcellularLocation>
</comment>
<feature type="region of interest" description="Disordered" evidence="10">
    <location>
        <begin position="204"/>
        <end position="227"/>
    </location>
</feature>
<dbReference type="PROSITE" id="PS00028">
    <property type="entry name" value="ZINC_FINGER_C2H2_1"/>
    <property type="match status" value="2"/>
</dbReference>
<dbReference type="SMART" id="SM00355">
    <property type="entry name" value="ZnF_C2H2"/>
    <property type="match status" value="2"/>
</dbReference>
<evidence type="ECO:0000256" key="3">
    <source>
        <dbReference type="ARBA" id="ARBA00022737"/>
    </source>
</evidence>
<proteinExistence type="predicted"/>
<evidence type="ECO:0000256" key="7">
    <source>
        <dbReference type="ARBA" id="ARBA00023163"/>
    </source>
</evidence>
<keyword evidence="5" id="KW-0862">Zinc</keyword>
<evidence type="ECO:0000313" key="13">
    <source>
        <dbReference type="EMBL" id="OIV92172.1"/>
    </source>
</evidence>
<dbReference type="InterPro" id="IPR013087">
    <property type="entry name" value="Znf_C2H2_type"/>
</dbReference>
<evidence type="ECO:0000313" key="14">
    <source>
        <dbReference type="Proteomes" id="UP000188354"/>
    </source>
</evidence>
<name>A0A182BFB9_LUPAN</name>
<keyword evidence="3" id="KW-0677">Repeat</keyword>
<feature type="domain" description="C2H2-type" evidence="11">
    <location>
        <begin position="94"/>
        <end position="121"/>
    </location>
</feature>
<dbReference type="Proteomes" id="UP000188354">
    <property type="component" value="Chromosome LG19"/>
</dbReference>
<sequence>MKVQDEQQQHDGDINHMQMIKFKGKRTKPQRLPSLLRLPMPSSSIDNSEEEKDMANCLILLARGCNQQTQKTSESYHVTTPDHNRNKKLGLYHYECKTCNKCFPSFQALGGHRASHNKPKAITQDQKQGVTSFVHDRVDHYYDPTTTSTTFTLQIPNNRALFGIKTTKTTNKCNKVHECYICGTEFSSGQALGGHMRRHRSFLSTTSTSKTSLSGANNNGVGESPHEFVDAKRPRNVLMLDLNLPAPEDDRRETKLLFQSKEKVIVFNATLDCHY</sequence>
<dbReference type="PROSITE" id="PS50157">
    <property type="entry name" value="ZINC_FINGER_C2H2_2"/>
    <property type="match status" value="2"/>
</dbReference>
<evidence type="ECO:0000256" key="4">
    <source>
        <dbReference type="ARBA" id="ARBA00022771"/>
    </source>
</evidence>
<feature type="compositionally biased region" description="Low complexity" evidence="10">
    <location>
        <begin position="204"/>
        <end position="214"/>
    </location>
</feature>
<keyword evidence="2" id="KW-0479">Metal-binding</keyword>
<keyword evidence="4 9" id="KW-0863">Zinc-finger</keyword>
<dbReference type="GO" id="GO:0005634">
    <property type="term" value="C:nucleus"/>
    <property type="evidence" value="ECO:0007669"/>
    <property type="project" value="UniProtKB-SubCell"/>
</dbReference>
<feature type="region of interest" description="Disordered" evidence="10">
    <location>
        <begin position="1"/>
        <end position="30"/>
    </location>
</feature>
<keyword evidence="8" id="KW-0539">Nucleus</keyword>
<reference evidence="12" key="1">
    <citation type="journal article" date="2016" name="Chromosome Res.">
        <title>Integration of Lupinus angustifolius L. (narrow-leafed lupin) genome maps and comparative mapping within legumes.</title>
        <authorList>
            <person name="Wyrwa K."/>
            <person name="Ksiazkiewicz M."/>
            <person name="Szczepaniak A."/>
            <person name="Susek K."/>
            <person name="Podkowinski J."/>
            <person name="Naganowska B."/>
        </authorList>
    </citation>
    <scope>NUCLEOTIDE SEQUENCE</scope>
</reference>
<dbReference type="OrthoDB" id="6077919at2759"/>
<keyword evidence="7" id="KW-0804">Transcription</keyword>
<dbReference type="InterPro" id="IPR036236">
    <property type="entry name" value="Znf_C2H2_sf"/>
</dbReference>
<dbReference type="OMA" id="LDVYQCK"/>
<organism evidence="12">
    <name type="scientific">Lupinus angustifolius</name>
    <name type="common">Narrow-leaved blue lupine</name>
    <dbReference type="NCBI Taxonomy" id="3871"/>
    <lineage>
        <taxon>Eukaryota</taxon>
        <taxon>Viridiplantae</taxon>
        <taxon>Streptophyta</taxon>
        <taxon>Embryophyta</taxon>
        <taxon>Tracheophyta</taxon>
        <taxon>Spermatophyta</taxon>
        <taxon>Magnoliopsida</taxon>
        <taxon>eudicotyledons</taxon>
        <taxon>Gunneridae</taxon>
        <taxon>Pentapetalae</taxon>
        <taxon>rosids</taxon>
        <taxon>fabids</taxon>
        <taxon>Fabales</taxon>
        <taxon>Fabaceae</taxon>
        <taxon>Papilionoideae</taxon>
        <taxon>50 kb inversion clade</taxon>
        <taxon>genistoids sensu lato</taxon>
        <taxon>core genistoids</taxon>
        <taxon>Genisteae</taxon>
        <taxon>Lupinus</taxon>
    </lineage>
</organism>
<evidence type="ECO:0000256" key="10">
    <source>
        <dbReference type="SAM" id="MobiDB-lite"/>
    </source>
</evidence>
<dbReference type="AlphaFoldDB" id="A0A182BFB9"/>
<dbReference type="SUPFAM" id="SSF57667">
    <property type="entry name" value="beta-beta-alpha zinc fingers"/>
    <property type="match status" value="1"/>
</dbReference>
<evidence type="ECO:0000256" key="6">
    <source>
        <dbReference type="ARBA" id="ARBA00023015"/>
    </source>
</evidence>
<evidence type="ECO:0000256" key="2">
    <source>
        <dbReference type="ARBA" id="ARBA00022723"/>
    </source>
</evidence>
<feature type="domain" description="C2H2-type" evidence="11">
    <location>
        <begin position="177"/>
        <end position="199"/>
    </location>
</feature>